<feature type="non-terminal residue" evidence="3">
    <location>
        <position position="446"/>
    </location>
</feature>
<evidence type="ECO:0000313" key="3">
    <source>
        <dbReference type="EMBL" id="PVY45088.1"/>
    </source>
</evidence>
<evidence type="ECO:0000313" key="4">
    <source>
        <dbReference type="Proteomes" id="UP000245778"/>
    </source>
</evidence>
<organism evidence="3 4">
    <name type="scientific">Intestinimonas butyriciproducens</name>
    <dbReference type="NCBI Taxonomy" id="1297617"/>
    <lineage>
        <taxon>Bacteria</taxon>
        <taxon>Bacillati</taxon>
        <taxon>Bacillota</taxon>
        <taxon>Clostridia</taxon>
        <taxon>Eubacteriales</taxon>
        <taxon>Intestinimonas</taxon>
    </lineage>
</organism>
<dbReference type="Gene3D" id="3.40.80.10">
    <property type="entry name" value="Peptidoglycan recognition protein-like"/>
    <property type="match status" value="2"/>
</dbReference>
<sequence>MSKYIASIPLGDIDRIRIYINSGKLPLRQIVAQEEPDLAITGNFWLYGSYQPACPIKADGKVLATDAYHYPALIWDTGPDISMGIVPPGGACGKANYIANSAGLYQGKPETMYCKPDVRGRRGRTGWGFCGGALAFIAFPDGDGMEPEELRDYVQGLGWSDFIMGDGGRKVNYYNRATGDMVQGRDPSQNLILVYKRKRASKPDDSDKGDKPMDDITQAIMTNSDCYKAGRTIIPKGIMVHSTATPGADAQTIRSAWDRSGAEAAVHYIIDDQRTLQTLPDTCRAWHCGGAANNTHLSFEICEPQECRLIPAEWIALKRGSSGWAVQRLQMELQARGYDPKGVDGSFGPGCDAALRACQKDLGLTADGSCGPATLAKLASRDGSYLAYNPQDTAAYFEAVWGRAVALCVQLCKTCGLTAADILCHSEGYTKGIASNHADVMHWWPY</sequence>
<accession>A0A2U1B8V1</accession>
<gene>
    <name evidence="3" type="ORF">C7373_1304</name>
</gene>
<dbReference type="Gene3D" id="1.10.101.10">
    <property type="entry name" value="PGBD-like superfamily/PGBD"/>
    <property type="match status" value="1"/>
</dbReference>
<feature type="domain" description="Peptidoglycan binding-like" evidence="1">
    <location>
        <begin position="325"/>
        <end position="378"/>
    </location>
</feature>
<dbReference type="InterPro" id="IPR036365">
    <property type="entry name" value="PGBD-like_sf"/>
</dbReference>
<proteinExistence type="predicted"/>
<dbReference type="SUPFAM" id="SSF47090">
    <property type="entry name" value="PGBD-like"/>
    <property type="match status" value="1"/>
</dbReference>
<evidence type="ECO:0000259" key="2">
    <source>
        <dbReference type="Pfam" id="PF01510"/>
    </source>
</evidence>
<dbReference type="SUPFAM" id="SSF55846">
    <property type="entry name" value="N-acetylmuramoyl-L-alanine amidase-like"/>
    <property type="match status" value="2"/>
</dbReference>
<dbReference type="InterPro" id="IPR036505">
    <property type="entry name" value="Amidase/PGRP_sf"/>
</dbReference>
<evidence type="ECO:0000259" key="1">
    <source>
        <dbReference type="Pfam" id="PF01471"/>
    </source>
</evidence>
<feature type="domain" description="N-acetylmuramoyl-L-alanine amidase" evidence="2">
    <location>
        <begin position="235"/>
        <end position="312"/>
    </location>
</feature>
<dbReference type="Pfam" id="PF01471">
    <property type="entry name" value="PG_binding_1"/>
    <property type="match status" value="1"/>
</dbReference>
<comment type="caution">
    <text evidence="3">The sequence shown here is derived from an EMBL/GenBank/DDBJ whole genome shotgun (WGS) entry which is preliminary data.</text>
</comment>
<dbReference type="GO" id="GO:0009253">
    <property type="term" value="P:peptidoglycan catabolic process"/>
    <property type="evidence" value="ECO:0007669"/>
    <property type="project" value="InterPro"/>
</dbReference>
<dbReference type="Proteomes" id="UP000245778">
    <property type="component" value="Unassembled WGS sequence"/>
</dbReference>
<dbReference type="InterPro" id="IPR002502">
    <property type="entry name" value="Amidase_domain"/>
</dbReference>
<dbReference type="InterPro" id="IPR002477">
    <property type="entry name" value="Peptidoglycan-bd-like"/>
</dbReference>
<protein>
    <submittedName>
        <fullName evidence="3">Putative peptidoglycan binding protein</fullName>
    </submittedName>
</protein>
<dbReference type="InterPro" id="IPR036366">
    <property type="entry name" value="PGBDSf"/>
</dbReference>
<reference evidence="3 4" key="1">
    <citation type="submission" date="2018-04" db="EMBL/GenBank/DDBJ databases">
        <title>Genomic Encyclopedia of Type Strains, Phase IV (KMG-IV): sequencing the most valuable type-strain genomes for metagenomic binning, comparative biology and taxonomic classification.</title>
        <authorList>
            <person name="Goeker M."/>
        </authorList>
    </citation>
    <scope>NUCLEOTIDE SEQUENCE [LARGE SCALE GENOMIC DNA]</scope>
    <source>
        <strain evidence="3 4">DSM 26588</strain>
    </source>
</reference>
<dbReference type="GO" id="GO:0008745">
    <property type="term" value="F:N-acetylmuramoyl-L-alanine amidase activity"/>
    <property type="evidence" value="ECO:0007669"/>
    <property type="project" value="InterPro"/>
</dbReference>
<dbReference type="AlphaFoldDB" id="A0A2U1B8V1"/>
<dbReference type="EMBL" id="QEKK01000030">
    <property type="protein sequence ID" value="PVY45088.1"/>
    <property type="molecule type" value="Genomic_DNA"/>
</dbReference>
<dbReference type="CDD" id="cd06583">
    <property type="entry name" value="PGRP"/>
    <property type="match status" value="1"/>
</dbReference>
<dbReference type="Pfam" id="PF01510">
    <property type="entry name" value="Amidase_2"/>
    <property type="match status" value="1"/>
</dbReference>
<name>A0A2U1B8V1_9FIRM</name>